<keyword evidence="3" id="KW-1185">Reference proteome</keyword>
<proteinExistence type="predicted"/>
<evidence type="ECO:0000313" key="2">
    <source>
        <dbReference type="EMBL" id="MBB4927998.1"/>
    </source>
</evidence>
<sequence>MTTTQEPSGPQRVFARTAPYAPSLYQCYDAARLLAESTVGAEPGVTAVIGIANGGVKPATVAADFLKVPLYVASAQHNASDQPWQQATGQVTVTLPDDLPPLFTRRVLLVDDIAGSGATFLAVAQALHGRLSAGAVLQTVALCRNAGCTDGPDRWIWDVDDWVVFPWEAPHSGPVRAMPAPRRVITR</sequence>
<dbReference type="AlphaFoldDB" id="A0A7W7RAA1"/>
<dbReference type="RefSeq" id="WP_184944853.1">
    <property type="nucleotide sequence ID" value="NZ_JACHJV010000002.1"/>
</dbReference>
<reference evidence="2 3" key="1">
    <citation type="submission" date="2020-08" db="EMBL/GenBank/DDBJ databases">
        <title>Sequencing the genomes of 1000 actinobacteria strains.</title>
        <authorList>
            <person name="Klenk H.-P."/>
        </authorList>
    </citation>
    <scope>NUCLEOTIDE SEQUENCE [LARGE SCALE GENOMIC DNA]</scope>
    <source>
        <strain evidence="2 3">DSM 41654</strain>
    </source>
</reference>
<gene>
    <name evidence="2" type="ORF">FHR34_007093</name>
</gene>
<dbReference type="InterPro" id="IPR029057">
    <property type="entry name" value="PRTase-like"/>
</dbReference>
<feature type="domain" description="Phosphoribosyltransferase" evidence="1">
    <location>
        <begin position="34"/>
        <end position="171"/>
    </location>
</feature>
<dbReference type="Pfam" id="PF00156">
    <property type="entry name" value="Pribosyltran"/>
    <property type="match status" value="1"/>
</dbReference>
<comment type="caution">
    <text evidence="2">The sequence shown here is derived from an EMBL/GenBank/DDBJ whole genome shotgun (WGS) entry which is preliminary data.</text>
</comment>
<dbReference type="CDD" id="cd06223">
    <property type="entry name" value="PRTases_typeI"/>
    <property type="match status" value="1"/>
</dbReference>
<accession>A0A7W7RAA1</accession>
<protein>
    <recommendedName>
        <fullName evidence="1">Phosphoribosyltransferase domain-containing protein</fullName>
    </recommendedName>
</protein>
<dbReference type="InterPro" id="IPR000836">
    <property type="entry name" value="PRTase_dom"/>
</dbReference>
<dbReference type="Gene3D" id="3.40.50.2020">
    <property type="match status" value="1"/>
</dbReference>
<organism evidence="2 3">
    <name type="scientific">Kitasatospora kifunensis</name>
    <name type="common">Streptomyces kifunensis</name>
    <dbReference type="NCBI Taxonomy" id="58351"/>
    <lineage>
        <taxon>Bacteria</taxon>
        <taxon>Bacillati</taxon>
        <taxon>Actinomycetota</taxon>
        <taxon>Actinomycetes</taxon>
        <taxon>Kitasatosporales</taxon>
        <taxon>Streptomycetaceae</taxon>
        <taxon>Kitasatospora</taxon>
    </lineage>
</organism>
<name>A0A7W7RAA1_KITKI</name>
<evidence type="ECO:0000259" key="1">
    <source>
        <dbReference type="Pfam" id="PF00156"/>
    </source>
</evidence>
<dbReference type="EMBL" id="JACHJV010000002">
    <property type="protein sequence ID" value="MBB4927998.1"/>
    <property type="molecule type" value="Genomic_DNA"/>
</dbReference>
<dbReference type="SUPFAM" id="SSF53271">
    <property type="entry name" value="PRTase-like"/>
    <property type="match status" value="1"/>
</dbReference>
<dbReference type="Proteomes" id="UP000540506">
    <property type="component" value="Unassembled WGS sequence"/>
</dbReference>
<evidence type="ECO:0000313" key="3">
    <source>
        <dbReference type="Proteomes" id="UP000540506"/>
    </source>
</evidence>